<dbReference type="EMBL" id="LCOY01000057">
    <property type="protein sequence ID" value="KKU86403.1"/>
    <property type="molecule type" value="Genomic_DNA"/>
</dbReference>
<dbReference type="AlphaFoldDB" id="A0A0G1W7P9"/>
<proteinExistence type="predicted"/>
<accession>A0A0G1W7P9</accession>
<feature type="region of interest" description="Disordered" evidence="1">
    <location>
        <begin position="46"/>
        <end position="85"/>
    </location>
</feature>
<evidence type="ECO:0000256" key="1">
    <source>
        <dbReference type="SAM" id="MobiDB-lite"/>
    </source>
</evidence>
<reference evidence="2 3" key="1">
    <citation type="journal article" date="2015" name="Nature">
        <title>rRNA introns, odd ribosomes, and small enigmatic genomes across a large radiation of phyla.</title>
        <authorList>
            <person name="Brown C.T."/>
            <person name="Hug L.A."/>
            <person name="Thomas B.C."/>
            <person name="Sharon I."/>
            <person name="Castelle C.J."/>
            <person name="Singh A."/>
            <person name="Wilkins M.J."/>
            <person name="Williams K.H."/>
            <person name="Banfield J.F."/>
        </authorList>
    </citation>
    <scope>NUCLEOTIDE SEQUENCE [LARGE SCALE GENOMIC DNA]</scope>
</reference>
<comment type="caution">
    <text evidence="2">The sequence shown here is derived from an EMBL/GenBank/DDBJ whole genome shotgun (WGS) entry which is preliminary data.</text>
</comment>
<organism evidence="2 3">
    <name type="scientific">Candidatus Gottesmanbacteria bacterium GW2011_GWA2_47_9</name>
    <dbReference type="NCBI Taxonomy" id="1618445"/>
    <lineage>
        <taxon>Bacteria</taxon>
        <taxon>Candidatus Gottesmaniibacteriota</taxon>
    </lineage>
</organism>
<evidence type="ECO:0000313" key="2">
    <source>
        <dbReference type="EMBL" id="KKU86403.1"/>
    </source>
</evidence>
<name>A0A0G1W7P9_9BACT</name>
<dbReference type="Proteomes" id="UP000034739">
    <property type="component" value="Unassembled WGS sequence"/>
</dbReference>
<sequence>MKAQKHSWGLYSMGIAKQIIGSFEDIGKDVVREAAQVPADVAGKALESLGTSGGQKQQGQTTVNSGNPEDSRNLQKGPWEEFDAIPDEKVKKTMARRALEALLARPIQKEPSVWERMQKDYTA</sequence>
<gene>
    <name evidence="2" type="ORF">UY16_C0057G0008</name>
</gene>
<evidence type="ECO:0000313" key="3">
    <source>
        <dbReference type="Proteomes" id="UP000034739"/>
    </source>
</evidence>
<protein>
    <submittedName>
        <fullName evidence="2">Uncharacterized protein</fullName>
    </submittedName>
</protein>